<feature type="compositionally biased region" description="Basic and acidic residues" evidence="1">
    <location>
        <begin position="7"/>
        <end position="17"/>
    </location>
</feature>
<accession>A0A1N6UYI8</accession>
<evidence type="ECO:0000313" key="3">
    <source>
        <dbReference type="Proteomes" id="UP000186914"/>
    </source>
</evidence>
<dbReference type="EMBL" id="FTNO01000001">
    <property type="protein sequence ID" value="SIQ70667.1"/>
    <property type="molecule type" value="Genomic_DNA"/>
</dbReference>
<name>A0A1N6UYI8_9EURY</name>
<organism evidence="2 3">
    <name type="scientific">Haladaptatus litoreus</name>
    <dbReference type="NCBI Taxonomy" id="553468"/>
    <lineage>
        <taxon>Archaea</taxon>
        <taxon>Methanobacteriati</taxon>
        <taxon>Methanobacteriota</taxon>
        <taxon>Stenosarchaea group</taxon>
        <taxon>Halobacteria</taxon>
        <taxon>Halobacteriales</taxon>
        <taxon>Haladaptataceae</taxon>
        <taxon>Haladaptatus</taxon>
    </lineage>
</organism>
<gene>
    <name evidence="2" type="ORF">SAMN05421858_0147</name>
</gene>
<evidence type="ECO:0000256" key="1">
    <source>
        <dbReference type="SAM" id="MobiDB-lite"/>
    </source>
</evidence>
<feature type="region of interest" description="Disordered" evidence="1">
    <location>
        <begin position="1"/>
        <end position="28"/>
    </location>
</feature>
<dbReference type="AlphaFoldDB" id="A0A1N6UYI8"/>
<proteinExistence type="predicted"/>
<evidence type="ECO:0000313" key="2">
    <source>
        <dbReference type="EMBL" id="SIQ70667.1"/>
    </source>
</evidence>
<keyword evidence="3" id="KW-1185">Reference proteome</keyword>
<dbReference type="Proteomes" id="UP000186914">
    <property type="component" value="Unassembled WGS sequence"/>
</dbReference>
<protein>
    <submittedName>
        <fullName evidence="2">Uncharacterized protein</fullName>
    </submittedName>
</protein>
<sequence>MCSPETTKMRRQGEHRVISTTGSDENTYPVLEAPVENNEDTRIGSQTHSYAVCVLKNNLVYPYPR</sequence>
<reference evidence="3" key="1">
    <citation type="submission" date="2017-01" db="EMBL/GenBank/DDBJ databases">
        <authorList>
            <person name="Varghese N."/>
            <person name="Submissions S."/>
        </authorList>
    </citation>
    <scope>NUCLEOTIDE SEQUENCE [LARGE SCALE GENOMIC DNA]</scope>
    <source>
        <strain evidence="3">CGMCC 1.7737</strain>
    </source>
</reference>